<evidence type="ECO:0000256" key="2">
    <source>
        <dbReference type="ARBA" id="ARBA00022723"/>
    </source>
</evidence>
<dbReference type="GO" id="GO:0005524">
    <property type="term" value="F:ATP binding"/>
    <property type="evidence" value="ECO:0007669"/>
    <property type="project" value="UniProtKB-UniRule"/>
</dbReference>
<comment type="function">
    <text evidence="9">Catalyzes the phosphorylation of ribose at O-5 in a reaction requiring ATP and magnesium. The resulting D-ribose-5-phosphate can then be used either for sythesis of nucleotides, histidine, and tryptophan, or as a component of the pentose phosphate pathway.</text>
</comment>
<keyword evidence="1 9" id="KW-0808">Transferase</keyword>
<feature type="binding site" evidence="9">
    <location>
        <position position="243"/>
    </location>
    <ligand>
        <name>K(+)</name>
        <dbReference type="ChEBI" id="CHEBI:29103"/>
    </ligand>
</feature>
<comment type="activity regulation">
    <text evidence="9">Activated by a monovalent cation that binds near, but not in, the active site. The most likely occupant of the site in vivo is potassium. Ion binding induces a conformational change that may alter substrate affinity.</text>
</comment>
<dbReference type="InterPro" id="IPR002139">
    <property type="entry name" value="Ribo/fructo_kinase"/>
</dbReference>
<sequence length="307" mass="32349">MITVFGSINLDIVMPVDSLPRLGETVLGERYMMMPGGKGANQACAVARAGSQVAMFGQVGRDSFADEALRLMQEKGVDLNGVGRGQTPTGCATIWVDSSGENAIVVASGANMDLKAEQVPDEALTPDHILLLQMEVNQQENWKLVERAKKNGCRVMLNVAPAGHVPEEVLAHLDYLLVNEVEGQQIARSVDLEEAVPTKLPRLLHSRYGMTCILTLGGAGSLCFGPEGGWSVPSLPITPVDSTGAGDAFAGTLAANMDQGTDIEEALRRATVAAGICCTSKGSQNTIPPASKVDEQLGDLPAVRKLA</sequence>
<accession>A0A3D9HSR9</accession>
<comment type="cofactor">
    <cofactor evidence="9">
        <name>Mg(2+)</name>
        <dbReference type="ChEBI" id="CHEBI:18420"/>
    </cofactor>
    <text evidence="9">Requires a divalent cation, most likely magnesium in vivo, as an electrophilic catalyst to aid phosphoryl group transfer. It is the chelate of the metal and the nucleotide that is the actual substrate.</text>
</comment>
<comment type="catalytic activity">
    <reaction evidence="9">
        <text>D-ribose + ATP = D-ribose 5-phosphate + ADP + H(+)</text>
        <dbReference type="Rhea" id="RHEA:13697"/>
        <dbReference type="ChEBI" id="CHEBI:15378"/>
        <dbReference type="ChEBI" id="CHEBI:30616"/>
        <dbReference type="ChEBI" id="CHEBI:47013"/>
        <dbReference type="ChEBI" id="CHEBI:78346"/>
        <dbReference type="ChEBI" id="CHEBI:456216"/>
        <dbReference type="EC" id="2.7.1.15"/>
    </reaction>
</comment>
<dbReference type="InterPro" id="IPR011611">
    <property type="entry name" value="PfkB_dom"/>
</dbReference>
<feature type="binding site" evidence="9">
    <location>
        <begin position="215"/>
        <end position="220"/>
    </location>
    <ligand>
        <name>ATP</name>
        <dbReference type="ChEBI" id="CHEBI:30616"/>
    </ligand>
</feature>
<dbReference type="CDD" id="cd01174">
    <property type="entry name" value="ribokinase"/>
    <property type="match status" value="1"/>
</dbReference>
<dbReference type="GO" id="GO:0019303">
    <property type="term" value="P:D-ribose catabolic process"/>
    <property type="evidence" value="ECO:0007669"/>
    <property type="project" value="UniProtKB-UniRule"/>
</dbReference>
<reference evidence="11 12" key="1">
    <citation type="submission" date="2018-07" db="EMBL/GenBank/DDBJ databases">
        <title>Genomic Encyclopedia of Type Strains, Phase III (KMG-III): the genomes of soil and plant-associated and newly described type strains.</title>
        <authorList>
            <person name="Whitman W."/>
        </authorList>
    </citation>
    <scope>NUCLEOTIDE SEQUENCE [LARGE SCALE GENOMIC DNA]</scope>
    <source>
        <strain evidence="11 12">CECT 8488</strain>
    </source>
</reference>
<evidence type="ECO:0000256" key="9">
    <source>
        <dbReference type="HAMAP-Rule" id="MF_01987"/>
    </source>
</evidence>
<feature type="binding site" evidence="9">
    <location>
        <position position="282"/>
    </location>
    <ligand>
        <name>K(+)</name>
        <dbReference type="ChEBI" id="CHEBI:29103"/>
    </ligand>
</feature>
<keyword evidence="8 9" id="KW-0119">Carbohydrate metabolism</keyword>
<dbReference type="Proteomes" id="UP000256845">
    <property type="component" value="Unassembled WGS sequence"/>
</dbReference>
<dbReference type="PRINTS" id="PR00990">
    <property type="entry name" value="RIBOKINASE"/>
</dbReference>
<keyword evidence="7 9" id="KW-0630">Potassium</keyword>
<dbReference type="RefSeq" id="WP_115935927.1">
    <property type="nucleotide sequence ID" value="NZ_QRDW01000002.1"/>
</dbReference>
<keyword evidence="9" id="KW-0963">Cytoplasm</keyword>
<feature type="binding site" evidence="9">
    <location>
        <begin position="9"/>
        <end position="11"/>
    </location>
    <ligand>
        <name>substrate</name>
    </ligand>
</feature>
<evidence type="ECO:0000256" key="5">
    <source>
        <dbReference type="ARBA" id="ARBA00022840"/>
    </source>
</evidence>
<feature type="binding site" evidence="9">
    <location>
        <begin position="246"/>
        <end position="247"/>
    </location>
    <ligand>
        <name>ATP</name>
        <dbReference type="ChEBI" id="CHEBI:30616"/>
    </ligand>
</feature>
<evidence type="ECO:0000256" key="8">
    <source>
        <dbReference type="ARBA" id="ARBA00023277"/>
    </source>
</evidence>
<keyword evidence="4 9" id="KW-0418">Kinase</keyword>
<comment type="pathway">
    <text evidence="9">Carbohydrate metabolism; D-ribose degradation; D-ribose 5-phosphate from beta-D-ribopyranose: step 2/2.</text>
</comment>
<dbReference type="GO" id="GO:0004747">
    <property type="term" value="F:ribokinase activity"/>
    <property type="evidence" value="ECO:0007669"/>
    <property type="project" value="UniProtKB-UniRule"/>
</dbReference>
<feature type="binding site" evidence="9">
    <location>
        <begin position="37"/>
        <end position="41"/>
    </location>
    <ligand>
        <name>substrate</name>
    </ligand>
</feature>
<comment type="similarity">
    <text evidence="9">Belongs to the carbohydrate kinase PfkB family. Ribokinase subfamily.</text>
</comment>
<dbReference type="InterPro" id="IPR029056">
    <property type="entry name" value="Ribokinase-like"/>
</dbReference>
<dbReference type="EMBL" id="QRDW01000002">
    <property type="protein sequence ID" value="RED52391.1"/>
    <property type="molecule type" value="Genomic_DNA"/>
</dbReference>
<dbReference type="InterPro" id="IPR011877">
    <property type="entry name" value="Ribokinase"/>
</dbReference>
<evidence type="ECO:0000313" key="12">
    <source>
        <dbReference type="Proteomes" id="UP000256845"/>
    </source>
</evidence>
<feature type="binding site" evidence="9">
    <location>
        <position position="280"/>
    </location>
    <ligand>
        <name>K(+)</name>
        <dbReference type="ChEBI" id="CHEBI:29103"/>
    </ligand>
</feature>
<evidence type="ECO:0000256" key="3">
    <source>
        <dbReference type="ARBA" id="ARBA00022741"/>
    </source>
</evidence>
<comment type="caution">
    <text evidence="9">Lacks conserved residue(s) required for the propagation of feature annotation.</text>
</comment>
<dbReference type="UniPathway" id="UPA00916">
    <property type="reaction ID" value="UER00889"/>
</dbReference>
<feature type="active site" description="Proton acceptor" evidence="9">
    <location>
        <position position="247"/>
    </location>
</feature>
<dbReference type="AlphaFoldDB" id="A0A3D9HSR9"/>
<evidence type="ECO:0000256" key="1">
    <source>
        <dbReference type="ARBA" id="ARBA00022679"/>
    </source>
</evidence>
<feature type="binding site" evidence="9">
    <location>
        <position position="179"/>
    </location>
    <ligand>
        <name>ATP</name>
        <dbReference type="ChEBI" id="CHEBI:30616"/>
    </ligand>
</feature>
<dbReference type="PANTHER" id="PTHR10584:SF166">
    <property type="entry name" value="RIBOKINASE"/>
    <property type="match status" value="1"/>
</dbReference>
<comment type="subcellular location">
    <subcellularLocation>
        <location evidence="9">Cytoplasm</location>
    </subcellularLocation>
</comment>
<evidence type="ECO:0000256" key="7">
    <source>
        <dbReference type="ARBA" id="ARBA00022958"/>
    </source>
</evidence>
<dbReference type="Gene3D" id="3.40.1190.20">
    <property type="match status" value="1"/>
</dbReference>
<comment type="subunit">
    <text evidence="9">Homodimer.</text>
</comment>
<feature type="binding site" evidence="9">
    <location>
        <position position="135"/>
    </location>
    <ligand>
        <name>substrate</name>
    </ligand>
</feature>
<dbReference type="HAMAP" id="MF_01987">
    <property type="entry name" value="Ribokinase"/>
    <property type="match status" value="1"/>
</dbReference>
<keyword evidence="6 9" id="KW-0460">Magnesium</keyword>
<keyword evidence="2 9" id="KW-0479">Metal-binding</keyword>
<gene>
    <name evidence="9" type="primary">rbsK</name>
    <name evidence="11" type="ORF">DFP90_102412</name>
</gene>
<keyword evidence="5 9" id="KW-0067">ATP-binding</keyword>
<dbReference type="PANTHER" id="PTHR10584">
    <property type="entry name" value="SUGAR KINASE"/>
    <property type="match status" value="1"/>
</dbReference>
<dbReference type="GO" id="GO:0046872">
    <property type="term" value="F:metal ion binding"/>
    <property type="evidence" value="ECO:0007669"/>
    <property type="project" value="UniProtKB-KW"/>
</dbReference>
<dbReference type="EC" id="2.7.1.15" evidence="9"/>
<feature type="domain" description="Carbohydrate kinase PfkB" evidence="10">
    <location>
        <begin position="2"/>
        <end position="288"/>
    </location>
</feature>
<evidence type="ECO:0000256" key="4">
    <source>
        <dbReference type="ARBA" id="ARBA00022777"/>
    </source>
</evidence>
<evidence type="ECO:0000259" key="10">
    <source>
        <dbReference type="Pfam" id="PF00294"/>
    </source>
</evidence>
<keyword evidence="12" id="KW-1185">Reference proteome</keyword>
<dbReference type="Pfam" id="PF00294">
    <property type="entry name" value="PfkB"/>
    <property type="match status" value="1"/>
</dbReference>
<feature type="binding site" evidence="9">
    <location>
        <position position="277"/>
    </location>
    <ligand>
        <name>K(+)</name>
        <dbReference type="ChEBI" id="CHEBI:29103"/>
    </ligand>
</feature>
<dbReference type="OrthoDB" id="9792663at2"/>
<evidence type="ECO:0000256" key="6">
    <source>
        <dbReference type="ARBA" id="ARBA00022842"/>
    </source>
</evidence>
<feature type="binding site" evidence="9">
    <location>
        <position position="241"/>
    </location>
    <ligand>
        <name>K(+)</name>
        <dbReference type="ChEBI" id="CHEBI:29103"/>
    </ligand>
</feature>
<dbReference type="SUPFAM" id="SSF53613">
    <property type="entry name" value="Ribokinase-like"/>
    <property type="match status" value="1"/>
</dbReference>
<proteinExistence type="inferred from homology"/>
<organism evidence="11 12">
    <name type="scientific">Aestuariispira insulae</name>
    <dbReference type="NCBI Taxonomy" id="1461337"/>
    <lineage>
        <taxon>Bacteria</taxon>
        <taxon>Pseudomonadati</taxon>
        <taxon>Pseudomonadota</taxon>
        <taxon>Alphaproteobacteria</taxon>
        <taxon>Rhodospirillales</taxon>
        <taxon>Kiloniellaceae</taxon>
        <taxon>Aestuariispira</taxon>
    </lineage>
</organism>
<keyword evidence="3 9" id="KW-0547">Nucleotide-binding</keyword>
<evidence type="ECO:0000313" key="11">
    <source>
        <dbReference type="EMBL" id="RED52391.1"/>
    </source>
</evidence>
<feature type="binding site" evidence="9">
    <location>
        <position position="247"/>
    </location>
    <ligand>
        <name>substrate</name>
    </ligand>
</feature>
<dbReference type="GO" id="GO:0005829">
    <property type="term" value="C:cytosol"/>
    <property type="evidence" value="ECO:0007669"/>
    <property type="project" value="TreeGrafter"/>
</dbReference>
<comment type="caution">
    <text evidence="11">The sequence shown here is derived from an EMBL/GenBank/DDBJ whole genome shotgun (WGS) entry which is preliminary data.</text>
</comment>
<name>A0A3D9HSR9_9PROT</name>
<protein>
    <recommendedName>
        <fullName evidence="9">Ribokinase</fullName>
        <shortName evidence="9">RK</shortName>
        <ecNumber evidence="9">2.7.1.15</ecNumber>
    </recommendedName>
</protein>